<keyword evidence="11" id="KW-0175">Coiled coil</keyword>
<evidence type="ECO:0000259" key="13">
    <source>
        <dbReference type="PROSITE" id="PS51192"/>
    </source>
</evidence>
<dbReference type="InterPro" id="IPR003593">
    <property type="entry name" value="AAA+_ATPase"/>
</dbReference>
<sequence length="977" mass="111280">MAPKPSIRFEDLGLSTPLPHVLSTTREQKKKEKHEIKKERNARLREAEEQLSLAKKKVIQHKTFVETEAAIQKKEKAERKKAISEKQQCTRQERELQENIKKRESIIAQQNYITKLTEDRLAEEKRKQEIQEVINKNTEELVKLVPKNVCIQVNRSSDVENTRKELPVLREEQSIVEAINNSSRTCVLICGETGSGKTTQVPQFLWECGYGDIKGSSFAREGAILVTEPRRVAAVSMAKRVAEELNTSFGGKVCYHVRYDNNLSENFKLKFATEGIVLKEIQSDFLLRKYSVIIVDEAHERSVTGDILVGLLSRILPLRNDLYLEDLQKHQGKVENTTIKPLKLVIMSATMRVGDFKENRQLFPISPPLINVESRRFPVTNHFTKKTELRNYVDETFKKVCQIHKKLPPGGILVFLSTQQEIEDLCERLRIHYAKTKIEYYEKSYSKHSMVVQKQEEKDSSDSETEKEDKSDEKDEFGLTNEDYSLEKGDEIGDFSISRKRSRETSDMEENNNNNNNKEEEEENEINGELNTLHILPLYALMDFSKQQEVFREPPTGKRLCVIATNVAETSITIPNIRYVVDSGRVKTKTIDESTGASCFRIEWTSQASAEQRSGRAGRVGPGHCYRIYSTAVYSNLMPKHSSPEILRTSLESVVLLMKHLGIDNVGSFPFPSPPKENDLKRALSHLTLIGALDSKEERRITTLGRRLIAYPIPPRFSRVIAEVLDQKLPDSILLMVILITAVYSTTTNIFTGDGNRLKWKSKEVTTDDIDERRSLIHSLLHPGSDMLTCLNAFGIYLENSSTLNCNRYCLVQKSLSEARQLSQQLQSLARQNSVVEQVEDSLEANDVTTGSVGCLFTKNGKLTLSKEDEITLRKIFIYGLPDQVARRATIQECRYHGVEYKDNKATKAPYIILSSSMIAYIHPTSSIARTFPPPEFVTFAFLQRSVRSETKDPATMMLGLTIVIKEWLHECGVTVE</sequence>
<dbReference type="SUPFAM" id="SSF52540">
    <property type="entry name" value="P-loop containing nucleoside triphosphate hydrolases"/>
    <property type="match status" value="1"/>
</dbReference>
<keyword evidence="7" id="KW-0067">ATP-binding</keyword>
<dbReference type="InterPro" id="IPR027417">
    <property type="entry name" value="P-loop_NTPase"/>
</dbReference>
<dbReference type="InterPro" id="IPR042035">
    <property type="entry name" value="DEAH_win-hel_dom"/>
</dbReference>
<evidence type="ECO:0000256" key="6">
    <source>
        <dbReference type="ARBA" id="ARBA00022806"/>
    </source>
</evidence>
<dbReference type="PROSITE" id="PS51194">
    <property type="entry name" value="HELICASE_CTER"/>
    <property type="match status" value="1"/>
</dbReference>
<feature type="region of interest" description="Disordered" evidence="12">
    <location>
        <begin position="495"/>
        <end position="526"/>
    </location>
</feature>
<keyword evidence="6 15" id="KW-0347">Helicase</keyword>
<dbReference type="InterPro" id="IPR014001">
    <property type="entry name" value="Helicase_ATP-bd"/>
</dbReference>
<keyword evidence="16" id="KW-1185">Reference proteome</keyword>
<comment type="caution">
    <text evidence="15">The sequence shown here is derived from an EMBL/GenBank/DDBJ whole genome shotgun (WGS) entry which is preliminary data.</text>
</comment>
<gene>
    <name evidence="15" type="ORF">TM35_000071560</name>
</gene>
<dbReference type="AlphaFoldDB" id="A0A1X0P1D4"/>
<dbReference type="GO" id="GO:0003724">
    <property type="term" value="F:RNA helicase activity"/>
    <property type="evidence" value="ECO:0007669"/>
    <property type="project" value="UniProtKB-EC"/>
</dbReference>
<dbReference type="SMART" id="SM00487">
    <property type="entry name" value="DEXDc"/>
    <property type="match status" value="1"/>
</dbReference>
<dbReference type="EC" id="3.6.4.13" evidence="3"/>
<evidence type="ECO:0000256" key="7">
    <source>
        <dbReference type="ARBA" id="ARBA00022840"/>
    </source>
</evidence>
<dbReference type="PANTHER" id="PTHR18934">
    <property type="entry name" value="ATP-DEPENDENT RNA HELICASE"/>
    <property type="match status" value="1"/>
</dbReference>
<dbReference type="Proteomes" id="UP000192257">
    <property type="component" value="Unassembled WGS sequence"/>
</dbReference>
<keyword evidence="8" id="KW-0694">RNA-binding</keyword>
<dbReference type="GeneID" id="39983382"/>
<dbReference type="FunFam" id="1.10.10.2130:FF:000001">
    <property type="entry name" value="Pre-mRNA-splicing factor ATP-dependent RNA helicase"/>
    <property type="match status" value="1"/>
</dbReference>
<evidence type="ECO:0000256" key="8">
    <source>
        <dbReference type="ARBA" id="ARBA00022884"/>
    </source>
</evidence>
<evidence type="ECO:0000256" key="10">
    <source>
        <dbReference type="ARBA" id="ARBA00047984"/>
    </source>
</evidence>
<dbReference type="InterPro" id="IPR011545">
    <property type="entry name" value="DEAD/DEAH_box_helicase_dom"/>
</dbReference>
<dbReference type="CDD" id="cd18791">
    <property type="entry name" value="SF2_C_RHA"/>
    <property type="match status" value="1"/>
</dbReference>
<dbReference type="CDD" id="cd17982">
    <property type="entry name" value="DEXHc_DHX37"/>
    <property type="match status" value="1"/>
</dbReference>
<evidence type="ECO:0000256" key="5">
    <source>
        <dbReference type="ARBA" id="ARBA00022801"/>
    </source>
</evidence>
<comment type="similarity">
    <text evidence="2">Belongs to the DEAD box helicase family. DEAH subfamily.</text>
</comment>
<proteinExistence type="inferred from homology"/>
<accession>A0A1X0P1D4</accession>
<dbReference type="Gene3D" id="1.10.10.2130">
    <property type="entry name" value="DEAH helicase family, winged-helix domain"/>
    <property type="match status" value="1"/>
</dbReference>
<evidence type="ECO:0000256" key="3">
    <source>
        <dbReference type="ARBA" id="ARBA00012552"/>
    </source>
</evidence>
<dbReference type="InterPro" id="IPR001650">
    <property type="entry name" value="Helicase_C-like"/>
</dbReference>
<feature type="region of interest" description="Disordered" evidence="12">
    <location>
        <begin position="1"/>
        <end position="38"/>
    </location>
</feature>
<evidence type="ECO:0000313" key="15">
    <source>
        <dbReference type="EMBL" id="ORC90732.1"/>
    </source>
</evidence>
<dbReference type="SMART" id="SM00382">
    <property type="entry name" value="AAA"/>
    <property type="match status" value="1"/>
</dbReference>
<protein>
    <recommendedName>
        <fullName evidence="3">RNA helicase</fullName>
        <ecNumber evidence="3">3.6.4.13</ecNumber>
    </recommendedName>
</protein>
<dbReference type="GO" id="GO:0000462">
    <property type="term" value="P:maturation of SSU-rRNA from tricistronic rRNA transcript (SSU-rRNA, 5.8S rRNA, LSU-rRNA)"/>
    <property type="evidence" value="ECO:0007669"/>
    <property type="project" value="TreeGrafter"/>
</dbReference>
<dbReference type="PANTHER" id="PTHR18934:SF99">
    <property type="entry name" value="ATP-DEPENDENT RNA HELICASE DHX37-RELATED"/>
    <property type="match status" value="1"/>
</dbReference>
<dbReference type="EMBL" id="NBCO01000007">
    <property type="protein sequence ID" value="ORC90732.1"/>
    <property type="molecule type" value="Genomic_DNA"/>
</dbReference>
<dbReference type="PROSITE" id="PS00690">
    <property type="entry name" value="DEAH_ATP_HELICASE"/>
    <property type="match status" value="1"/>
</dbReference>
<evidence type="ECO:0000256" key="1">
    <source>
        <dbReference type="ARBA" id="ARBA00004604"/>
    </source>
</evidence>
<dbReference type="GO" id="GO:0005524">
    <property type="term" value="F:ATP binding"/>
    <property type="evidence" value="ECO:0007669"/>
    <property type="project" value="UniProtKB-KW"/>
</dbReference>
<evidence type="ECO:0000256" key="11">
    <source>
        <dbReference type="SAM" id="Coils"/>
    </source>
</evidence>
<evidence type="ECO:0000256" key="12">
    <source>
        <dbReference type="SAM" id="MobiDB-lite"/>
    </source>
</evidence>
<feature type="compositionally biased region" description="Basic and acidic residues" evidence="12">
    <location>
        <begin position="467"/>
        <end position="477"/>
    </location>
</feature>
<dbReference type="VEuPathDB" id="TriTrypDB:TM35_000071560"/>
<dbReference type="InterPro" id="IPR007502">
    <property type="entry name" value="Helicase-assoc_dom"/>
</dbReference>
<evidence type="ECO:0000313" key="16">
    <source>
        <dbReference type="Proteomes" id="UP000192257"/>
    </source>
</evidence>
<feature type="domain" description="Helicase ATP-binding" evidence="13">
    <location>
        <begin position="178"/>
        <end position="369"/>
    </location>
</feature>
<dbReference type="Pfam" id="PF00271">
    <property type="entry name" value="Helicase_C"/>
    <property type="match status" value="1"/>
</dbReference>
<dbReference type="STRING" id="67003.A0A1X0P1D4"/>
<name>A0A1X0P1D4_9TRYP</name>
<feature type="region of interest" description="Disordered" evidence="12">
    <location>
        <begin position="450"/>
        <end position="483"/>
    </location>
</feature>
<dbReference type="OrthoDB" id="10253254at2759"/>
<dbReference type="Gene3D" id="3.40.50.300">
    <property type="entry name" value="P-loop containing nucleotide triphosphate hydrolases"/>
    <property type="match status" value="3"/>
</dbReference>
<dbReference type="SMART" id="SM00847">
    <property type="entry name" value="HA2"/>
    <property type="match status" value="1"/>
</dbReference>
<feature type="compositionally biased region" description="Basic and acidic residues" evidence="12">
    <location>
        <begin position="26"/>
        <end position="38"/>
    </location>
</feature>
<feature type="coiled-coil region" evidence="11">
    <location>
        <begin position="812"/>
        <end position="839"/>
    </location>
</feature>
<evidence type="ECO:0000259" key="14">
    <source>
        <dbReference type="PROSITE" id="PS51194"/>
    </source>
</evidence>
<evidence type="ECO:0000256" key="9">
    <source>
        <dbReference type="ARBA" id="ARBA00023242"/>
    </source>
</evidence>
<feature type="domain" description="Helicase C-terminal" evidence="14">
    <location>
        <begin position="478"/>
        <end position="662"/>
    </location>
</feature>
<comment type="subcellular location">
    <subcellularLocation>
        <location evidence="1">Nucleus</location>
        <location evidence="1">Nucleolus</location>
    </subcellularLocation>
</comment>
<dbReference type="GO" id="GO:0003723">
    <property type="term" value="F:RNA binding"/>
    <property type="evidence" value="ECO:0007669"/>
    <property type="project" value="UniProtKB-KW"/>
</dbReference>
<dbReference type="FunFam" id="3.40.50.300:FF:000637">
    <property type="entry name" value="ATP-dependent RNA helicase DHX37/DHR1"/>
    <property type="match status" value="1"/>
</dbReference>
<organism evidence="15 16">
    <name type="scientific">Trypanosoma theileri</name>
    <dbReference type="NCBI Taxonomy" id="67003"/>
    <lineage>
        <taxon>Eukaryota</taxon>
        <taxon>Discoba</taxon>
        <taxon>Euglenozoa</taxon>
        <taxon>Kinetoplastea</taxon>
        <taxon>Metakinetoplastina</taxon>
        <taxon>Trypanosomatida</taxon>
        <taxon>Trypanosomatidae</taxon>
        <taxon>Trypanosoma</taxon>
    </lineage>
</organism>
<dbReference type="RefSeq" id="XP_028884798.1">
    <property type="nucleotide sequence ID" value="XM_029023602.1"/>
</dbReference>
<comment type="catalytic activity">
    <reaction evidence="10">
        <text>ATP + H2O = ADP + phosphate + H(+)</text>
        <dbReference type="Rhea" id="RHEA:13065"/>
        <dbReference type="ChEBI" id="CHEBI:15377"/>
        <dbReference type="ChEBI" id="CHEBI:15378"/>
        <dbReference type="ChEBI" id="CHEBI:30616"/>
        <dbReference type="ChEBI" id="CHEBI:43474"/>
        <dbReference type="ChEBI" id="CHEBI:456216"/>
        <dbReference type="EC" id="3.6.4.13"/>
    </reaction>
</comment>
<evidence type="ECO:0000256" key="4">
    <source>
        <dbReference type="ARBA" id="ARBA00022741"/>
    </source>
</evidence>
<keyword evidence="5" id="KW-0378">Hydrolase</keyword>
<dbReference type="GO" id="GO:0016787">
    <property type="term" value="F:hydrolase activity"/>
    <property type="evidence" value="ECO:0007669"/>
    <property type="project" value="UniProtKB-KW"/>
</dbReference>
<dbReference type="GO" id="GO:0005730">
    <property type="term" value="C:nucleolus"/>
    <property type="evidence" value="ECO:0007669"/>
    <property type="project" value="UniProtKB-SubCell"/>
</dbReference>
<dbReference type="InterPro" id="IPR002464">
    <property type="entry name" value="DNA/RNA_helicase_DEAH_CS"/>
</dbReference>
<keyword evidence="4" id="KW-0547">Nucleotide-binding</keyword>
<dbReference type="Pfam" id="PF00270">
    <property type="entry name" value="DEAD"/>
    <property type="match status" value="1"/>
</dbReference>
<dbReference type="FunFam" id="3.40.50.300:FF:002147">
    <property type="entry name" value="Putative ATP-dependent RNA helicase"/>
    <property type="match status" value="1"/>
</dbReference>
<keyword evidence="9" id="KW-0539">Nucleus</keyword>
<dbReference type="SMART" id="SM00490">
    <property type="entry name" value="HELICc"/>
    <property type="match status" value="1"/>
</dbReference>
<dbReference type="FunFam" id="3.40.50.300:FF:003770">
    <property type="entry name" value="ATP-dependent RNA helicase DHR1, putative"/>
    <property type="match status" value="1"/>
</dbReference>
<reference evidence="15 16" key="1">
    <citation type="submission" date="2017-03" db="EMBL/GenBank/DDBJ databases">
        <title>An alternative strategy for trypanosome survival in the mammalian bloodstream revealed through genome and transcriptome analysis of the ubiquitous bovine parasite Trypanosoma (Megatrypanum) theileri.</title>
        <authorList>
            <person name="Kelly S."/>
            <person name="Ivens A."/>
            <person name="Mott A."/>
            <person name="O'Neill E."/>
            <person name="Emms D."/>
            <person name="Macleod O."/>
            <person name="Voorheis P."/>
            <person name="Matthews J."/>
            <person name="Matthews K."/>
            <person name="Carrington M."/>
        </authorList>
    </citation>
    <scope>NUCLEOTIDE SEQUENCE [LARGE SCALE GENOMIC DNA]</scope>
    <source>
        <strain evidence="15">Edinburgh</strain>
    </source>
</reference>
<evidence type="ECO:0000256" key="2">
    <source>
        <dbReference type="ARBA" id="ARBA00008792"/>
    </source>
</evidence>
<dbReference type="PROSITE" id="PS51192">
    <property type="entry name" value="HELICASE_ATP_BIND_1"/>
    <property type="match status" value="1"/>
</dbReference>